<keyword evidence="7" id="KW-0547">Nucleotide-binding</keyword>
<proteinExistence type="predicted"/>
<reference evidence="7" key="1">
    <citation type="journal article" date="2021" name="PeerJ">
        <title>Extensive microbial diversity within the chicken gut microbiome revealed by metagenomics and culture.</title>
        <authorList>
            <person name="Gilroy R."/>
            <person name="Ravi A."/>
            <person name="Getino M."/>
            <person name="Pursley I."/>
            <person name="Horton D.L."/>
            <person name="Alikhan N.F."/>
            <person name="Baker D."/>
            <person name="Gharbi K."/>
            <person name="Hall N."/>
            <person name="Watson M."/>
            <person name="Adriaenssens E.M."/>
            <person name="Foster-Nyarko E."/>
            <person name="Jarju S."/>
            <person name="Secka A."/>
            <person name="Antonio M."/>
            <person name="Oren A."/>
            <person name="Chaudhuri R.R."/>
            <person name="La Ragione R."/>
            <person name="Hildebrand F."/>
            <person name="Pallen M.J."/>
        </authorList>
    </citation>
    <scope>NUCLEOTIDE SEQUENCE</scope>
    <source>
        <strain evidence="7">ChiHecolR3B27-1887</strain>
    </source>
</reference>
<dbReference type="InterPro" id="IPR003439">
    <property type="entry name" value="ABC_transporter-like_ATP-bd"/>
</dbReference>
<dbReference type="SUPFAM" id="SSF90123">
    <property type="entry name" value="ABC transporter transmembrane region"/>
    <property type="match status" value="1"/>
</dbReference>
<dbReference type="InterPro" id="IPR036640">
    <property type="entry name" value="ABC1_TM_sf"/>
</dbReference>
<keyword evidence="7" id="KW-0067">ATP-binding</keyword>
<evidence type="ECO:0000256" key="4">
    <source>
        <dbReference type="ARBA" id="ARBA00023136"/>
    </source>
</evidence>
<keyword evidence="4 5" id="KW-0472">Membrane</keyword>
<dbReference type="Pfam" id="PF00005">
    <property type="entry name" value="ABC_tran"/>
    <property type="match status" value="1"/>
</dbReference>
<comment type="caution">
    <text evidence="7">The sequence shown here is derived from an EMBL/GenBank/DDBJ whole genome shotgun (WGS) entry which is preliminary data.</text>
</comment>
<dbReference type="AlphaFoldDB" id="A0A9D2DJE7"/>
<dbReference type="Gene3D" id="3.40.50.300">
    <property type="entry name" value="P-loop containing nucleotide triphosphate hydrolases"/>
    <property type="match status" value="1"/>
</dbReference>
<dbReference type="SUPFAM" id="SSF52540">
    <property type="entry name" value="P-loop containing nucleoside triphosphate hydrolases"/>
    <property type="match status" value="1"/>
</dbReference>
<feature type="domain" description="ABC transmembrane type-1" evidence="6">
    <location>
        <begin position="17"/>
        <end position="302"/>
    </location>
</feature>
<feature type="transmembrane region" description="Helical" evidence="5">
    <location>
        <begin position="161"/>
        <end position="179"/>
    </location>
</feature>
<feature type="transmembrane region" description="Helical" evidence="5">
    <location>
        <begin position="137"/>
        <end position="155"/>
    </location>
</feature>
<dbReference type="Gene3D" id="1.20.1560.10">
    <property type="entry name" value="ABC transporter type 1, transmembrane domain"/>
    <property type="match status" value="1"/>
</dbReference>
<feature type="transmembrane region" description="Helical" evidence="5">
    <location>
        <begin position="245"/>
        <end position="267"/>
    </location>
</feature>
<dbReference type="GO" id="GO:0015421">
    <property type="term" value="F:ABC-type oligopeptide transporter activity"/>
    <property type="evidence" value="ECO:0007669"/>
    <property type="project" value="TreeGrafter"/>
</dbReference>
<dbReference type="GO" id="GO:0005524">
    <property type="term" value="F:ATP binding"/>
    <property type="evidence" value="ECO:0007669"/>
    <property type="project" value="UniProtKB-KW"/>
</dbReference>
<dbReference type="InterPro" id="IPR039421">
    <property type="entry name" value="Type_1_exporter"/>
</dbReference>
<evidence type="ECO:0000256" key="5">
    <source>
        <dbReference type="SAM" id="Phobius"/>
    </source>
</evidence>
<comment type="subcellular location">
    <subcellularLocation>
        <location evidence="1">Cell membrane</location>
        <topology evidence="1">Multi-pass membrane protein</topology>
    </subcellularLocation>
</comment>
<dbReference type="GO" id="GO:0005886">
    <property type="term" value="C:plasma membrane"/>
    <property type="evidence" value="ECO:0007669"/>
    <property type="project" value="UniProtKB-SubCell"/>
</dbReference>
<evidence type="ECO:0000256" key="1">
    <source>
        <dbReference type="ARBA" id="ARBA00004651"/>
    </source>
</evidence>
<dbReference type="PANTHER" id="PTHR43394:SF1">
    <property type="entry name" value="ATP-BINDING CASSETTE SUB-FAMILY B MEMBER 10, MITOCHONDRIAL"/>
    <property type="match status" value="1"/>
</dbReference>
<gene>
    <name evidence="7" type="ORF">IAA22_03070</name>
</gene>
<dbReference type="Proteomes" id="UP000824029">
    <property type="component" value="Unassembled WGS sequence"/>
</dbReference>
<evidence type="ECO:0000313" key="8">
    <source>
        <dbReference type="Proteomes" id="UP000824029"/>
    </source>
</evidence>
<evidence type="ECO:0000313" key="7">
    <source>
        <dbReference type="EMBL" id="HIZ18080.1"/>
    </source>
</evidence>
<dbReference type="InterPro" id="IPR027417">
    <property type="entry name" value="P-loop_NTPase"/>
</dbReference>
<keyword evidence="2 5" id="KW-0812">Transmembrane</keyword>
<dbReference type="Pfam" id="PF00664">
    <property type="entry name" value="ABC_membrane"/>
    <property type="match status" value="1"/>
</dbReference>
<dbReference type="CDD" id="cd18549">
    <property type="entry name" value="ABC_6TM_YwjA_like"/>
    <property type="match status" value="1"/>
</dbReference>
<feature type="transmembrane region" description="Helical" evidence="5">
    <location>
        <begin position="12"/>
        <end position="36"/>
    </location>
</feature>
<reference evidence="7" key="2">
    <citation type="submission" date="2021-04" db="EMBL/GenBank/DDBJ databases">
        <authorList>
            <person name="Gilroy R."/>
        </authorList>
    </citation>
    <scope>NUCLEOTIDE SEQUENCE</scope>
    <source>
        <strain evidence="7">ChiHecolR3B27-1887</strain>
    </source>
</reference>
<accession>A0A9D2DJE7</accession>
<dbReference type="InterPro" id="IPR011527">
    <property type="entry name" value="ABC1_TM_dom"/>
</dbReference>
<keyword evidence="3 5" id="KW-1133">Transmembrane helix</keyword>
<evidence type="ECO:0000256" key="2">
    <source>
        <dbReference type="ARBA" id="ARBA00022692"/>
    </source>
</evidence>
<organism evidence="7 8">
    <name type="scientific">Candidatus Olsenella stercoravium</name>
    <dbReference type="NCBI Taxonomy" id="2838713"/>
    <lineage>
        <taxon>Bacteria</taxon>
        <taxon>Bacillati</taxon>
        <taxon>Actinomycetota</taxon>
        <taxon>Coriobacteriia</taxon>
        <taxon>Coriobacteriales</taxon>
        <taxon>Atopobiaceae</taxon>
        <taxon>Olsenella</taxon>
    </lineage>
</organism>
<name>A0A9D2DJE7_9ACTN</name>
<feature type="non-terminal residue" evidence="7">
    <location>
        <position position="476"/>
    </location>
</feature>
<protein>
    <submittedName>
        <fullName evidence="7">ABC transporter ATP-binding protein/permease</fullName>
    </submittedName>
</protein>
<feature type="transmembrane region" description="Helical" evidence="5">
    <location>
        <begin position="56"/>
        <end position="83"/>
    </location>
</feature>
<dbReference type="GO" id="GO:0016887">
    <property type="term" value="F:ATP hydrolysis activity"/>
    <property type="evidence" value="ECO:0007669"/>
    <property type="project" value="InterPro"/>
</dbReference>
<dbReference type="EMBL" id="DXBZ01000058">
    <property type="protein sequence ID" value="HIZ18080.1"/>
    <property type="molecule type" value="Genomic_DNA"/>
</dbReference>
<evidence type="ECO:0000259" key="6">
    <source>
        <dbReference type="PROSITE" id="PS50929"/>
    </source>
</evidence>
<evidence type="ECO:0000256" key="3">
    <source>
        <dbReference type="ARBA" id="ARBA00022989"/>
    </source>
</evidence>
<dbReference type="PROSITE" id="PS50929">
    <property type="entry name" value="ABC_TM1F"/>
    <property type="match status" value="1"/>
</dbReference>
<dbReference type="PANTHER" id="PTHR43394">
    <property type="entry name" value="ATP-DEPENDENT PERMEASE MDL1, MITOCHONDRIAL"/>
    <property type="match status" value="1"/>
</dbReference>
<sequence>MFRRFLTYYKGQLHLFVIDIIAAITVAAVDLAFPQILRGLAGGLFTEGPDAILGVLAYIALGLVAMYALRFVCRYFVIFWGHVMGARMESRMREDLFDAYVRQSFSFFDRNRSGDLMSRLVSDLFDISEAAHHGPEFLLIGIVEIIGSFVILATINVPLTAALALIACLLVVYNVWANVRMRAVYTENRVRISGVNSRLEDALGGMRVVKGFAAEDAESAKFRRSNDAYLDSKTRMYRAMGRYQAAIAVMMGALNTVVVVLGGWLIARGQMEAADLATYALYISLFTAPITQILDFTETFQKAIAGFRRFCEVLDEQPQIQDRPGARPQRVSEGAIRYDNVHFAYEDAPGEKDDEVIRGLTLDIRPGETIALVGPSGGGKSTTCALLPRFYDVDAGAITIDGQDVRDVTQKSLRESIGLVQQDVYLFDGTIAENIAYGCPDATAAEIRLAARRANIADFVESLPDGYETEVGERGS</sequence>